<comment type="caution">
    <text evidence="2">The sequence shown here is derived from an EMBL/GenBank/DDBJ whole genome shotgun (WGS) entry which is preliminary data.</text>
</comment>
<evidence type="ECO:0000313" key="2">
    <source>
        <dbReference type="EMBL" id="EQD52949.1"/>
    </source>
</evidence>
<dbReference type="Pfam" id="PF01402">
    <property type="entry name" value="RHH_1"/>
    <property type="match status" value="1"/>
</dbReference>
<dbReference type="CDD" id="cd21631">
    <property type="entry name" value="RHH_CopG_NikR-like"/>
    <property type="match status" value="1"/>
</dbReference>
<organism evidence="2">
    <name type="scientific">mine drainage metagenome</name>
    <dbReference type="NCBI Taxonomy" id="410659"/>
    <lineage>
        <taxon>unclassified sequences</taxon>
        <taxon>metagenomes</taxon>
        <taxon>ecological metagenomes</taxon>
    </lineage>
</organism>
<dbReference type="EMBL" id="AUZY01006864">
    <property type="protein sequence ID" value="EQD52949.1"/>
    <property type="molecule type" value="Genomic_DNA"/>
</dbReference>
<protein>
    <recommendedName>
        <fullName evidence="1">Ribbon-helix-helix protein CopG domain-containing protein</fullName>
    </recommendedName>
</protein>
<feature type="domain" description="Ribbon-helix-helix protein CopG" evidence="1">
    <location>
        <begin position="57"/>
        <end position="91"/>
    </location>
</feature>
<dbReference type="AlphaFoldDB" id="T1BIK4"/>
<dbReference type="InterPro" id="IPR010985">
    <property type="entry name" value="Ribbon_hlx_hlx"/>
</dbReference>
<dbReference type="GO" id="GO:0006355">
    <property type="term" value="P:regulation of DNA-templated transcription"/>
    <property type="evidence" value="ECO:0007669"/>
    <property type="project" value="InterPro"/>
</dbReference>
<sequence>MTKRVYGYKKSGESITDETIEALVAEAEHGYEEGQLKGARRGRGRPPLGETAKIVGSLRLDPALRKEAEVRASTEGVSVSELVRRALREYLHST</sequence>
<proteinExistence type="predicted"/>
<dbReference type="SUPFAM" id="SSF47598">
    <property type="entry name" value="Ribbon-helix-helix"/>
    <property type="match status" value="1"/>
</dbReference>
<dbReference type="InterPro" id="IPR002145">
    <property type="entry name" value="CopG"/>
</dbReference>
<reference evidence="2" key="1">
    <citation type="submission" date="2013-08" db="EMBL/GenBank/DDBJ databases">
        <authorList>
            <person name="Mendez C."/>
            <person name="Richter M."/>
            <person name="Ferrer M."/>
            <person name="Sanchez J."/>
        </authorList>
    </citation>
    <scope>NUCLEOTIDE SEQUENCE</scope>
</reference>
<reference evidence="2" key="2">
    <citation type="journal article" date="2014" name="ISME J.">
        <title>Microbial stratification in low pH oxic and suboxic macroscopic growths along an acid mine drainage.</title>
        <authorList>
            <person name="Mendez-Garcia C."/>
            <person name="Mesa V."/>
            <person name="Sprenger R.R."/>
            <person name="Richter M."/>
            <person name="Diez M.S."/>
            <person name="Solano J."/>
            <person name="Bargiela R."/>
            <person name="Golyshina O.V."/>
            <person name="Manteca A."/>
            <person name="Ramos J.L."/>
            <person name="Gallego J.R."/>
            <person name="Llorente I."/>
            <person name="Martins Dos Santos V.A."/>
            <person name="Jensen O.N."/>
            <person name="Pelaez A.I."/>
            <person name="Sanchez J."/>
            <person name="Ferrer M."/>
        </authorList>
    </citation>
    <scope>NUCLEOTIDE SEQUENCE</scope>
</reference>
<accession>T1BIK4</accession>
<gene>
    <name evidence="2" type="ORF">B1B_10478</name>
</gene>
<evidence type="ECO:0000259" key="1">
    <source>
        <dbReference type="Pfam" id="PF01402"/>
    </source>
</evidence>
<name>T1BIK4_9ZZZZ</name>